<keyword evidence="3" id="KW-1185">Reference proteome</keyword>
<reference evidence="2" key="1">
    <citation type="submission" date="2023-03" db="EMBL/GenBank/DDBJ databases">
        <title>Massive genome expansion in bonnet fungi (Mycena s.s.) driven by repeated elements and novel gene families across ecological guilds.</title>
        <authorList>
            <consortium name="Lawrence Berkeley National Laboratory"/>
            <person name="Harder C.B."/>
            <person name="Miyauchi S."/>
            <person name="Viragh M."/>
            <person name="Kuo A."/>
            <person name="Thoen E."/>
            <person name="Andreopoulos B."/>
            <person name="Lu D."/>
            <person name="Skrede I."/>
            <person name="Drula E."/>
            <person name="Henrissat B."/>
            <person name="Morin E."/>
            <person name="Kohler A."/>
            <person name="Barry K."/>
            <person name="LaButti K."/>
            <person name="Morin E."/>
            <person name="Salamov A."/>
            <person name="Lipzen A."/>
            <person name="Mereny Z."/>
            <person name="Hegedus B."/>
            <person name="Baldrian P."/>
            <person name="Stursova M."/>
            <person name="Weitz H."/>
            <person name="Taylor A."/>
            <person name="Grigoriev I.V."/>
            <person name="Nagy L.G."/>
            <person name="Martin F."/>
            <person name="Kauserud H."/>
        </authorList>
    </citation>
    <scope>NUCLEOTIDE SEQUENCE</scope>
    <source>
        <strain evidence="2">CBHHK182m</strain>
    </source>
</reference>
<name>A0AAD7J7Z0_9AGAR</name>
<feature type="region of interest" description="Disordered" evidence="1">
    <location>
        <begin position="1"/>
        <end position="73"/>
    </location>
</feature>
<gene>
    <name evidence="2" type="ORF">B0H16DRAFT_629851</name>
</gene>
<dbReference type="AlphaFoldDB" id="A0AAD7J7Z0"/>
<protein>
    <submittedName>
        <fullName evidence="2">Uncharacterized protein</fullName>
    </submittedName>
</protein>
<organism evidence="2 3">
    <name type="scientific">Mycena metata</name>
    <dbReference type="NCBI Taxonomy" id="1033252"/>
    <lineage>
        <taxon>Eukaryota</taxon>
        <taxon>Fungi</taxon>
        <taxon>Dikarya</taxon>
        <taxon>Basidiomycota</taxon>
        <taxon>Agaricomycotina</taxon>
        <taxon>Agaricomycetes</taxon>
        <taxon>Agaricomycetidae</taxon>
        <taxon>Agaricales</taxon>
        <taxon>Marasmiineae</taxon>
        <taxon>Mycenaceae</taxon>
        <taxon>Mycena</taxon>
    </lineage>
</organism>
<feature type="compositionally biased region" description="Basic and acidic residues" evidence="1">
    <location>
        <begin position="1"/>
        <end position="26"/>
    </location>
</feature>
<comment type="caution">
    <text evidence="2">The sequence shown here is derived from an EMBL/GenBank/DDBJ whole genome shotgun (WGS) entry which is preliminary data.</text>
</comment>
<dbReference type="EMBL" id="JARKIB010000040">
    <property type="protein sequence ID" value="KAJ7759106.1"/>
    <property type="molecule type" value="Genomic_DNA"/>
</dbReference>
<dbReference type="Proteomes" id="UP001215598">
    <property type="component" value="Unassembled WGS sequence"/>
</dbReference>
<evidence type="ECO:0000313" key="3">
    <source>
        <dbReference type="Proteomes" id="UP001215598"/>
    </source>
</evidence>
<evidence type="ECO:0000313" key="2">
    <source>
        <dbReference type="EMBL" id="KAJ7759106.1"/>
    </source>
</evidence>
<accession>A0AAD7J7Z0</accession>
<sequence length="237" mass="26321">MQRERERDRDREQQLRERDRDPREFAPHSSHPSPRGRADRRFPLRMARPLSHNPNRNPRRSKHNSSSNTNADPEWVGWAWVQGGVQTGPRGQFQTSFVPVREASPPLPPPGSGVRVRWRGGGNAKTAGMLMRDAYGTRSPAMDKWEMGANNANNANANSSYNSGVVGGSNTGLGVGQPGRRYATSQRQQGGFFCSGHSLIPVLRQLRTMQKSDLVVCKSHSFCQGRNCHAPESPILS</sequence>
<evidence type="ECO:0000256" key="1">
    <source>
        <dbReference type="SAM" id="MobiDB-lite"/>
    </source>
</evidence>
<proteinExistence type="predicted"/>